<accession>A0A967EWQ6</accession>
<dbReference type="InterPro" id="IPR037523">
    <property type="entry name" value="VOC_core"/>
</dbReference>
<dbReference type="InterPro" id="IPR004360">
    <property type="entry name" value="Glyas_Fos-R_dOase_dom"/>
</dbReference>
<feature type="domain" description="VOC" evidence="1">
    <location>
        <begin position="17"/>
        <end position="132"/>
    </location>
</feature>
<dbReference type="Proteomes" id="UP000761264">
    <property type="component" value="Unassembled WGS sequence"/>
</dbReference>
<comment type="caution">
    <text evidence="2">The sequence shown here is derived from an EMBL/GenBank/DDBJ whole genome shotgun (WGS) entry which is preliminary data.</text>
</comment>
<protein>
    <submittedName>
        <fullName evidence="2">VOC family protein</fullName>
    </submittedName>
</protein>
<dbReference type="InterPro" id="IPR029068">
    <property type="entry name" value="Glyas_Bleomycin-R_OHBP_Dase"/>
</dbReference>
<evidence type="ECO:0000259" key="1">
    <source>
        <dbReference type="PROSITE" id="PS51819"/>
    </source>
</evidence>
<evidence type="ECO:0000313" key="2">
    <source>
        <dbReference type="EMBL" id="NIA67848.1"/>
    </source>
</evidence>
<evidence type="ECO:0000313" key="3">
    <source>
        <dbReference type="Proteomes" id="UP000761264"/>
    </source>
</evidence>
<sequence>MSEDAADPKRPDEGRLELAITFLYYRDLPAAMRFYEEVIGFTLAIDQGWSKIYRMTGQAHVGLVDESRGMHRAHDVKPVQLCIRVPDVDAWHAYLSALGIESLGKVSSSEQLGIRAFVLDDPEGYQIEVQSALT</sequence>
<gene>
    <name evidence="2" type="ORF">HBA54_04520</name>
</gene>
<dbReference type="AlphaFoldDB" id="A0A967EWQ6"/>
<proteinExistence type="predicted"/>
<dbReference type="Gene3D" id="3.10.180.10">
    <property type="entry name" value="2,3-Dihydroxybiphenyl 1,2-Dioxygenase, domain 1"/>
    <property type="match status" value="1"/>
</dbReference>
<dbReference type="SUPFAM" id="SSF54593">
    <property type="entry name" value="Glyoxalase/Bleomycin resistance protein/Dihydroxybiphenyl dioxygenase"/>
    <property type="match status" value="1"/>
</dbReference>
<dbReference type="CDD" id="cd06587">
    <property type="entry name" value="VOC"/>
    <property type="match status" value="1"/>
</dbReference>
<dbReference type="PROSITE" id="PS51819">
    <property type="entry name" value="VOC"/>
    <property type="match status" value="1"/>
</dbReference>
<keyword evidence="3" id="KW-1185">Reference proteome</keyword>
<organism evidence="2 3">
    <name type="scientific">Pelagibius litoralis</name>
    <dbReference type="NCBI Taxonomy" id="374515"/>
    <lineage>
        <taxon>Bacteria</taxon>
        <taxon>Pseudomonadati</taxon>
        <taxon>Pseudomonadota</taxon>
        <taxon>Alphaproteobacteria</taxon>
        <taxon>Rhodospirillales</taxon>
        <taxon>Rhodovibrionaceae</taxon>
        <taxon>Pelagibius</taxon>
    </lineage>
</organism>
<name>A0A967EWQ6_9PROT</name>
<dbReference type="Pfam" id="PF00903">
    <property type="entry name" value="Glyoxalase"/>
    <property type="match status" value="1"/>
</dbReference>
<reference evidence="2" key="1">
    <citation type="submission" date="2020-03" db="EMBL/GenBank/DDBJ databases">
        <title>Genome of Pelagibius litoralis DSM 21314T.</title>
        <authorList>
            <person name="Wang G."/>
        </authorList>
    </citation>
    <scope>NUCLEOTIDE SEQUENCE</scope>
    <source>
        <strain evidence="2">DSM 21314</strain>
    </source>
</reference>
<dbReference type="EMBL" id="JAAQPH010000003">
    <property type="protein sequence ID" value="NIA67848.1"/>
    <property type="molecule type" value="Genomic_DNA"/>
</dbReference>